<comment type="caution">
    <text evidence="1">The sequence shown here is derived from an EMBL/GenBank/DDBJ whole genome shotgun (WGS) entry which is preliminary data.</text>
</comment>
<dbReference type="EMBL" id="LAZR01000959">
    <property type="protein sequence ID" value="KKN53724.1"/>
    <property type="molecule type" value="Genomic_DNA"/>
</dbReference>
<accession>A0A0F9RFS6</accession>
<dbReference type="AlphaFoldDB" id="A0A0F9RFS6"/>
<name>A0A0F9RFS6_9ZZZZ</name>
<protein>
    <submittedName>
        <fullName evidence="1">Uncharacterized protein</fullName>
    </submittedName>
</protein>
<proteinExistence type="predicted"/>
<gene>
    <name evidence="1" type="ORF">LCGC14_0599790</name>
</gene>
<reference evidence="1" key="1">
    <citation type="journal article" date="2015" name="Nature">
        <title>Complex archaea that bridge the gap between prokaryotes and eukaryotes.</title>
        <authorList>
            <person name="Spang A."/>
            <person name="Saw J.H."/>
            <person name="Jorgensen S.L."/>
            <person name="Zaremba-Niedzwiedzka K."/>
            <person name="Martijn J."/>
            <person name="Lind A.E."/>
            <person name="van Eijk R."/>
            <person name="Schleper C."/>
            <person name="Guy L."/>
            <person name="Ettema T.J."/>
        </authorList>
    </citation>
    <scope>NUCLEOTIDE SEQUENCE</scope>
</reference>
<evidence type="ECO:0000313" key="1">
    <source>
        <dbReference type="EMBL" id="KKN53724.1"/>
    </source>
</evidence>
<sequence length="88" mass="10104">MAQSDYTVGVRTKYSKVGVTLADFVHQFCDHKDDCDKTCPLRPRTQAKQFIKDKKVDVAYADERHCERFRHTEGGMPGATIREVGVWK</sequence>
<organism evidence="1">
    <name type="scientific">marine sediment metagenome</name>
    <dbReference type="NCBI Taxonomy" id="412755"/>
    <lineage>
        <taxon>unclassified sequences</taxon>
        <taxon>metagenomes</taxon>
        <taxon>ecological metagenomes</taxon>
    </lineage>
</organism>